<accession>X6PEN5</accession>
<evidence type="ECO:0000313" key="2">
    <source>
        <dbReference type="Proteomes" id="UP000023152"/>
    </source>
</evidence>
<dbReference type="EMBL" id="ASPP01000529">
    <property type="protein sequence ID" value="ETO36568.1"/>
    <property type="molecule type" value="Genomic_DNA"/>
</dbReference>
<dbReference type="OrthoDB" id="1022638at2759"/>
<evidence type="ECO:0000313" key="1">
    <source>
        <dbReference type="EMBL" id="ETO36568.1"/>
    </source>
</evidence>
<reference evidence="1 2" key="1">
    <citation type="journal article" date="2013" name="Curr. Biol.">
        <title>The Genome of the Foraminiferan Reticulomyxa filosa.</title>
        <authorList>
            <person name="Glockner G."/>
            <person name="Hulsmann N."/>
            <person name="Schleicher M."/>
            <person name="Noegel A.A."/>
            <person name="Eichinger L."/>
            <person name="Gallinger C."/>
            <person name="Pawlowski J."/>
            <person name="Sierra R."/>
            <person name="Euteneuer U."/>
            <person name="Pillet L."/>
            <person name="Moustafa A."/>
            <person name="Platzer M."/>
            <person name="Groth M."/>
            <person name="Szafranski K."/>
            <person name="Schliwa M."/>
        </authorList>
    </citation>
    <scope>NUCLEOTIDE SEQUENCE [LARGE SCALE GENOMIC DNA]</scope>
</reference>
<organism evidence="1 2">
    <name type="scientific">Reticulomyxa filosa</name>
    <dbReference type="NCBI Taxonomy" id="46433"/>
    <lineage>
        <taxon>Eukaryota</taxon>
        <taxon>Sar</taxon>
        <taxon>Rhizaria</taxon>
        <taxon>Retaria</taxon>
        <taxon>Foraminifera</taxon>
        <taxon>Monothalamids</taxon>
        <taxon>Reticulomyxidae</taxon>
        <taxon>Reticulomyxa</taxon>
    </lineage>
</organism>
<proteinExistence type="predicted"/>
<dbReference type="AlphaFoldDB" id="X6PEN5"/>
<dbReference type="Proteomes" id="UP000023152">
    <property type="component" value="Unassembled WGS sequence"/>
</dbReference>
<gene>
    <name evidence="1" type="ORF">RFI_00496</name>
</gene>
<name>X6PEN5_RETFI</name>
<protein>
    <submittedName>
        <fullName evidence="1">Uncharacterized protein</fullName>
    </submittedName>
</protein>
<sequence>MLVFCKRIWLLIKYNEDSNIFRFHQLPVCKDIVSFNSYAYEQNEWITFKPTLPIPLCDCFGILNEDNTYIHIIGGSGNNSKVSVHLKTKVRVWDALQLVIYILKHNPFFKRKIFYYMNSKKEMKLVIQYWARVLEIKSGWIDYFNKMIIKYNINENIVKSIHDVLKVYVFGVGVNQVLCCKIFFLSKKLVFKFLFCGQTLEIFDKECSFILLLKRCFPFFFYEMENTRAKKTTLVSSAYVHFLP</sequence>
<comment type="caution">
    <text evidence="1">The sequence shown here is derived from an EMBL/GenBank/DDBJ whole genome shotgun (WGS) entry which is preliminary data.</text>
</comment>
<keyword evidence="2" id="KW-1185">Reference proteome</keyword>